<comment type="subcellular location">
    <subcellularLocation>
        <location evidence="1">Membrane</location>
        <topology evidence="1">Multi-pass membrane protein</topology>
    </subcellularLocation>
</comment>
<evidence type="ECO:0000256" key="4">
    <source>
        <dbReference type="ARBA" id="ARBA00022692"/>
    </source>
</evidence>
<keyword evidence="4 7" id="KW-0812">Transmembrane</keyword>
<evidence type="ECO:0000313" key="11">
    <source>
        <dbReference type="Proteomes" id="UP001497444"/>
    </source>
</evidence>
<dbReference type="PANTHER" id="PTHR43829">
    <property type="entry name" value="AQUAPORIN OR AQUAGLYCEROPORIN RELATED"/>
    <property type="match status" value="1"/>
</dbReference>
<gene>
    <name evidence="10" type="ORF">CSSPJE1EN1_LOCUS2186</name>
</gene>
<protein>
    <recommendedName>
        <fullName evidence="12">Aquaporin</fullName>
    </recommendedName>
</protein>
<evidence type="ECO:0000256" key="5">
    <source>
        <dbReference type="ARBA" id="ARBA00022989"/>
    </source>
</evidence>
<dbReference type="InterPro" id="IPR023271">
    <property type="entry name" value="Aquaporin-like"/>
</dbReference>
<keyword evidence="3 7" id="KW-0813">Transport</keyword>
<feature type="transmembrane region" description="Helical" evidence="9">
    <location>
        <begin position="262"/>
        <end position="282"/>
    </location>
</feature>
<dbReference type="Pfam" id="PF00230">
    <property type="entry name" value="MIP"/>
    <property type="match status" value="2"/>
</dbReference>
<feature type="transmembrane region" description="Helical" evidence="9">
    <location>
        <begin position="102"/>
        <end position="121"/>
    </location>
</feature>
<dbReference type="EMBL" id="OZ020105">
    <property type="protein sequence ID" value="CAK9256708.1"/>
    <property type="molecule type" value="Genomic_DNA"/>
</dbReference>
<feature type="transmembrane region" description="Helical" evidence="9">
    <location>
        <begin position="308"/>
        <end position="329"/>
    </location>
</feature>
<accession>A0ABP0VSD7</accession>
<dbReference type="InterPro" id="IPR050363">
    <property type="entry name" value="MIP/Aquaporin"/>
</dbReference>
<feature type="non-terminal residue" evidence="10">
    <location>
        <position position="386"/>
    </location>
</feature>
<keyword evidence="6 9" id="KW-0472">Membrane</keyword>
<dbReference type="PRINTS" id="PR00783">
    <property type="entry name" value="MINTRINSICP"/>
</dbReference>
<comment type="similarity">
    <text evidence="2 7">Belongs to the MIP/aquaporin (TC 1.A.8) family.</text>
</comment>
<feature type="transmembrane region" description="Helical" evidence="9">
    <location>
        <begin position="20"/>
        <end position="44"/>
    </location>
</feature>
<dbReference type="InterPro" id="IPR000425">
    <property type="entry name" value="MIP"/>
</dbReference>
<feature type="transmembrane region" description="Helical" evidence="9">
    <location>
        <begin position="355"/>
        <end position="375"/>
    </location>
</feature>
<organism evidence="10 11">
    <name type="scientific">Sphagnum jensenii</name>
    <dbReference type="NCBI Taxonomy" id="128206"/>
    <lineage>
        <taxon>Eukaryota</taxon>
        <taxon>Viridiplantae</taxon>
        <taxon>Streptophyta</taxon>
        <taxon>Embryophyta</taxon>
        <taxon>Bryophyta</taxon>
        <taxon>Sphagnophytina</taxon>
        <taxon>Sphagnopsida</taxon>
        <taxon>Sphagnales</taxon>
        <taxon>Sphagnaceae</taxon>
        <taxon>Sphagnum</taxon>
    </lineage>
</organism>
<keyword evidence="11" id="KW-1185">Reference proteome</keyword>
<keyword evidence="5 9" id="KW-1133">Transmembrane helix</keyword>
<dbReference type="PANTHER" id="PTHR43829:SF9">
    <property type="entry name" value="AQUAPORIN-9"/>
    <property type="match status" value="1"/>
</dbReference>
<reference evidence="10" key="1">
    <citation type="submission" date="2024-02" db="EMBL/GenBank/DDBJ databases">
        <authorList>
            <consortium name="ELIXIR-Norway"/>
            <consortium name="Elixir Norway"/>
        </authorList>
    </citation>
    <scope>NUCLEOTIDE SEQUENCE</scope>
</reference>
<evidence type="ECO:0000256" key="9">
    <source>
        <dbReference type="SAM" id="Phobius"/>
    </source>
</evidence>
<dbReference type="Gene3D" id="1.20.1080.10">
    <property type="entry name" value="Glycerol uptake facilitator protein"/>
    <property type="match status" value="1"/>
</dbReference>
<evidence type="ECO:0000256" key="8">
    <source>
        <dbReference type="SAM" id="MobiDB-lite"/>
    </source>
</evidence>
<evidence type="ECO:0000256" key="1">
    <source>
        <dbReference type="ARBA" id="ARBA00004141"/>
    </source>
</evidence>
<evidence type="ECO:0000313" key="10">
    <source>
        <dbReference type="EMBL" id="CAK9256708.1"/>
    </source>
</evidence>
<evidence type="ECO:0000256" key="7">
    <source>
        <dbReference type="RuleBase" id="RU000477"/>
    </source>
</evidence>
<evidence type="ECO:0000256" key="3">
    <source>
        <dbReference type="ARBA" id="ARBA00022448"/>
    </source>
</evidence>
<feature type="compositionally biased region" description="Polar residues" evidence="8">
    <location>
        <begin position="167"/>
        <end position="186"/>
    </location>
</feature>
<evidence type="ECO:0000256" key="6">
    <source>
        <dbReference type="ARBA" id="ARBA00023136"/>
    </source>
</evidence>
<dbReference type="SUPFAM" id="SSF81338">
    <property type="entry name" value="Aquaporin-like"/>
    <property type="match status" value="2"/>
</dbReference>
<feature type="transmembrane region" description="Helical" evidence="9">
    <location>
        <begin position="51"/>
        <end position="72"/>
    </location>
</feature>
<sequence length="386" mass="41852">INLSWGTWLKKMGSYNDGQVWVAELVGTTVFCVLGLGGIANAVLPGTKGHGIGFLGIAFCFGWGVFLALQFMGRISGFYNPAVALAGAVVGDIGWTRMLVCISAEMVGGFVAAILIWFTYLPHFQPLEFVQQGEDSLCNCCDLETGGVAVIKQELSEPAHRYVSAGTRGQRTTKSKVQPSDAEQPQLSAQSFWQTVKILMTGACKYDPQDDANEGSVNKLHPGARVKAKRQACGPSVRQRIEEDQEVKLTVFCTRPSVRKHYWLYCFWAECFLTFLLTYGAFSISNQGNILISDGAETSLYKTGLQPLLIGFLVFGLILCGGGTTGPALNPARDLAPRFAHWILPIPGKGPSEWWYSWVPILAPCAGAVLGGLFAKSMKHMLVAGL</sequence>
<evidence type="ECO:0000256" key="2">
    <source>
        <dbReference type="ARBA" id="ARBA00006175"/>
    </source>
</evidence>
<name>A0ABP0VSD7_9BRYO</name>
<dbReference type="Proteomes" id="UP001497444">
    <property type="component" value="Chromosome 10"/>
</dbReference>
<proteinExistence type="inferred from homology"/>
<feature type="region of interest" description="Disordered" evidence="8">
    <location>
        <begin position="163"/>
        <end position="186"/>
    </location>
</feature>
<evidence type="ECO:0008006" key="12">
    <source>
        <dbReference type="Google" id="ProtNLM"/>
    </source>
</evidence>